<dbReference type="AlphaFoldDB" id="A0A386HNC1"/>
<dbReference type="KEGG" id="ark:D6B99_07160"/>
<dbReference type="RefSeq" id="WP_119986494.1">
    <property type="nucleotide sequence ID" value="NZ_CP032489.1"/>
</dbReference>
<reference evidence="1 2" key="1">
    <citation type="submission" date="2018-09" db="EMBL/GenBank/DDBJ databases">
        <title>Arachidicoccus sp. nov., a bacterium isolated from soil.</title>
        <authorList>
            <person name="Weon H.-Y."/>
            <person name="Kwon S.-W."/>
            <person name="Lee S.A."/>
        </authorList>
    </citation>
    <scope>NUCLEOTIDE SEQUENCE [LARGE SCALE GENOMIC DNA]</scope>
    <source>
        <strain evidence="1 2">KIS59-12</strain>
    </source>
</reference>
<gene>
    <name evidence="1" type="ORF">D6B99_07160</name>
</gene>
<keyword evidence="2" id="KW-1185">Reference proteome</keyword>
<dbReference type="EMBL" id="CP032489">
    <property type="protein sequence ID" value="AYD47407.1"/>
    <property type="molecule type" value="Genomic_DNA"/>
</dbReference>
<evidence type="ECO:0008006" key="3">
    <source>
        <dbReference type="Google" id="ProtNLM"/>
    </source>
</evidence>
<evidence type="ECO:0000313" key="2">
    <source>
        <dbReference type="Proteomes" id="UP000266118"/>
    </source>
</evidence>
<proteinExistence type="predicted"/>
<accession>A0A386HNC1</accession>
<protein>
    <recommendedName>
        <fullName evidence="3">Tetracycline regulation of excision, RteC</fullName>
    </recommendedName>
</protein>
<evidence type="ECO:0000313" key="1">
    <source>
        <dbReference type="EMBL" id="AYD47407.1"/>
    </source>
</evidence>
<sequence>MIAPIEALLTELDQALLVVEQGDGNKFQKCKLGIHHTQQALIALNKYITLHPLPNLEEKVRFHKIILPEVNAQLIYHINIYQLETRLPPSALFARKKYYEKHLKAINQYFNLNKKLFRYYKNGDSHLDSQLFIDAPLQLELPLEEFSFVADYPFINCQSSRLARIIAYERLQAYYHNALADLNHNKVAAVSPETGNYSLQWTEQKSALIELAYALHSRGCMNSGRLTIKQVMQLFEQIFQIDLGNFYRVFQGQRIRKNRAVFLDNLKESLIKKMDDTDEHYL</sequence>
<name>A0A386HNC1_9BACT</name>
<dbReference type="InterPro" id="IPR018534">
    <property type="entry name" value="Tet_reg_excision_RteC"/>
</dbReference>
<dbReference type="OrthoDB" id="790983at2"/>
<dbReference type="Pfam" id="PF09357">
    <property type="entry name" value="RteC"/>
    <property type="match status" value="1"/>
</dbReference>
<dbReference type="Proteomes" id="UP000266118">
    <property type="component" value="Chromosome"/>
</dbReference>
<organism evidence="1 2">
    <name type="scientific">Arachidicoccus soli</name>
    <dbReference type="NCBI Taxonomy" id="2341117"/>
    <lineage>
        <taxon>Bacteria</taxon>
        <taxon>Pseudomonadati</taxon>
        <taxon>Bacteroidota</taxon>
        <taxon>Chitinophagia</taxon>
        <taxon>Chitinophagales</taxon>
        <taxon>Chitinophagaceae</taxon>
        <taxon>Arachidicoccus</taxon>
    </lineage>
</organism>